<keyword evidence="4 9" id="KW-0132">Cell division</keyword>
<dbReference type="InterPro" id="IPR017871">
    <property type="entry name" value="ABC_transporter-like_CS"/>
</dbReference>
<dbReference type="Pfam" id="PF00005">
    <property type="entry name" value="ABC_tran"/>
    <property type="match status" value="1"/>
</dbReference>
<gene>
    <name evidence="9 11" type="primary">ftsE</name>
    <name evidence="11" type="ORF">H8717_11130</name>
</gene>
<dbReference type="InterPro" id="IPR003593">
    <property type="entry name" value="AAA+_ATPase"/>
</dbReference>
<dbReference type="PROSITE" id="PS00211">
    <property type="entry name" value="ABC_TRANSPORTER_1"/>
    <property type="match status" value="1"/>
</dbReference>
<keyword evidence="3 9" id="KW-1003">Cell membrane</keyword>
<dbReference type="InterPro" id="IPR027417">
    <property type="entry name" value="P-loop_NTPase"/>
</dbReference>
<comment type="similarity">
    <text evidence="1 9">Belongs to the ABC transporter superfamily.</text>
</comment>
<dbReference type="RefSeq" id="WP_262400428.1">
    <property type="nucleotide sequence ID" value="NZ_JACRTB010000018.1"/>
</dbReference>
<name>A0ABR7NKN5_9FIRM</name>
<evidence type="ECO:0000256" key="4">
    <source>
        <dbReference type="ARBA" id="ARBA00022618"/>
    </source>
</evidence>
<evidence type="ECO:0000256" key="2">
    <source>
        <dbReference type="ARBA" id="ARBA00020019"/>
    </source>
</evidence>
<evidence type="ECO:0000313" key="11">
    <source>
        <dbReference type="EMBL" id="MBC8576954.1"/>
    </source>
</evidence>
<protein>
    <recommendedName>
        <fullName evidence="2 9">Cell division ATP-binding protein FtsE</fullName>
    </recommendedName>
</protein>
<dbReference type="PANTHER" id="PTHR24220:SF470">
    <property type="entry name" value="CELL DIVISION ATP-BINDING PROTEIN FTSE"/>
    <property type="match status" value="1"/>
</dbReference>
<comment type="subunit">
    <text evidence="9">Homodimer. Forms a membrane-associated complex with FtsX.</text>
</comment>
<evidence type="ECO:0000256" key="9">
    <source>
        <dbReference type="RuleBase" id="RU365094"/>
    </source>
</evidence>
<evidence type="ECO:0000256" key="5">
    <source>
        <dbReference type="ARBA" id="ARBA00022741"/>
    </source>
</evidence>
<dbReference type="GO" id="GO:0005524">
    <property type="term" value="F:ATP binding"/>
    <property type="evidence" value="ECO:0007669"/>
    <property type="project" value="UniProtKB-KW"/>
</dbReference>
<evidence type="ECO:0000256" key="1">
    <source>
        <dbReference type="ARBA" id="ARBA00005417"/>
    </source>
</evidence>
<dbReference type="Gene3D" id="3.40.50.300">
    <property type="entry name" value="P-loop containing nucleotide triphosphate hydrolases"/>
    <property type="match status" value="1"/>
</dbReference>
<dbReference type="NCBIfam" id="TIGR02673">
    <property type="entry name" value="FtsE"/>
    <property type="match status" value="1"/>
</dbReference>
<proteinExistence type="inferred from homology"/>
<dbReference type="InterPro" id="IPR003439">
    <property type="entry name" value="ABC_transporter-like_ATP-bd"/>
</dbReference>
<evidence type="ECO:0000256" key="6">
    <source>
        <dbReference type="ARBA" id="ARBA00022840"/>
    </source>
</evidence>
<dbReference type="InterPro" id="IPR005286">
    <property type="entry name" value="Cell_div_FtsE"/>
</dbReference>
<dbReference type="PROSITE" id="PS50893">
    <property type="entry name" value="ABC_TRANSPORTER_2"/>
    <property type="match status" value="1"/>
</dbReference>
<evidence type="ECO:0000256" key="3">
    <source>
        <dbReference type="ARBA" id="ARBA00022475"/>
    </source>
</evidence>
<keyword evidence="6 9" id="KW-0067">ATP-binding</keyword>
<evidence type="ECO:0000259" key="10">
    <source>
        <dbReference type="PROSITE" id="PS50893"/>
    </source>
</evidence>
<keyword evidence="8 9" id="KW-0131">Cell cycle</keyword>
<dbReference type="EMBL" id="JACRTB010000018">
    <property type="protein sequence ID" value="MBC8576954.1"/>
    <property type="molecule type" value="Genomic_DNA"/>
</dbReference>
<organism evidence="11 12">
    <name type="scientific">Yanshouia hominis</name>
    <dbReference type="NCBI Taxonomy" id="2763673"/>
    <lineage>
        <taxon>Bacteria</taxon>
        <taxon>Bacillati</taxon>
        <taxon>Bacillota</taxon>
        <taxon>Clostridia</taxon>
        <taxon>Eubacteriales</taxon>
        <taxon>Oscillospiraceae</taxon>
        <taxon>Yanshouia</taxon>
    </lineage>
</organism>
<accession>A0ABR7NKN5</accession>
<comment type="caution">
    <text evidence="11">The sequence shown here is derived from an EMBL/GenBank/DDBJ whole genome shotgun (WGS) entry which is preliminary data.</text>
</comment>
<dbReference type="Proteomes" id="UP000658131">
    <property type="component" value="Unassembled WGS sequence"/>
</dbReference>
<sequence>MVELVNVSKSYGKGPLALDDVSLTVEDGEFVFIVGSSGAGKSTLLKLLLREEEPTGGKVLVDGVDLGRLTRRRIPYFRRSIGVVFQDFRLIPQMNVFENVAFALRVTNVSTKEIKRRVPYVLDLVGLLPKAKRFPEQLSGGEQQRVALARALVNNPSMIIADEPTGNIDPAMSFEIVELLSEINKCGTTVIMVTHEHELVSRFRHRTVVIDRGRVVADGKIGGKRARQ</sequence>
<reference evidence="11 12" key="1">
    <citation type="submission" date="2020-08" db="EMBL/GenBank/DDBJ databases">
        <title>Genome public.</title>
        <authorList>
            <person name="Liu C."/>
            <person name="Sun Q."/>
        </authorList>
    </citation>
    <scope>NUCLEOTIDE SEQUENCE [LARGE SCALE GENOMIC DNA]</scope>
    <source>
        <strain evidence="11 12">BX1</strain>
    </source>
</reference>
<evidence type="ECO:0000256" key="7">
    <source>
        <dbReference type="ARBA" id="ARBA00023136"/>
    </source>
</evidence>
<evidence type="ECO:0000256" key="8">
    <source>
        <dbReference type="ARBA" id="ARBA00023306"/>
    </source>
</evidence>
<keyword evidence="12" id="KW-1185">Reference proteome</keyword>
<keyword evidence="5 9" id="KW-0547">Nucleotide-binding</keyword>
<dbReference type="InterPro" id="IPR015854">
    <property type="entry name" value="ABC_transpr_LolD-like"/>
</dbReference>
<comment type="subcellular location">
    <subcellularLocation>
        <location evidence="9">Cell membrane</location>
        <topology evidence="9">Peripheral membrane protein</topology>
        <orientation evidence="9">Cytoplasmic side</orientation>
    </subcellularLocation>
</comment>
<evidence type="ECO:0000313" key="12">
    <source>
        <dbReference type="Proteomes" id="UP000658131"/>
    </source>
</evidence>
<comment type="function">
    <text evidence="9">Part of the ABC transporter FtsEX involved in cellular division.</text>
</comment>
<dbReference type="GO" id="GO:0051301">
    <property type="term" value="P:cell division"/>
    <property type="evidence" value="ECO:0007669"/>
    <property type="project" value="UniProtKB-KW"/>
</dbReference>
<dbReference type="SMART" id="SM00382">
    <property type="entry name" value="AAA"/>
    <property type="match status" value="1"/>
</dbReference>
<dbReference type="SUPFAM" id="SSF52540">
    <property type="entry name" value="P-loop containing nucleoside triphosphate hydrolases"/>
    <property type="match status" value="1"/>
</dbReference>
<dbReference type="PANTHER" id="PTHR24220">
    <property type="entry name" value="IMPORT ATP-BINDING PROTEIN"/>
    <property type="match status" value="1"/>
</dbReference>
<feature type="domain" description="ABC transporter" evidence="10">
    <location>
        <begin position="2"/>
        <end position="228"/>
    </location>
</feature>
<keyword evidence="7 9" id="KW-0472">Membrane</keyword>